<dbReference type="eggNOG" id="COG3688">
    <property type="taxonomic scope" value="Bacteria"/>
</dbReference>
<evidence type="ECO:0000313" key="2">
    <source>
        <dbReference type="EMBL" id="ABU56190.1"/>
    </source>
</evidence>
<dbReference type="InterPro" id="IPR010298">
    <property type="entry name" value="YacP-like"/>
</dbReference>
<dbReference type="KEGG" id="rca:Rcas_0052"/>
<feature type="region of interest" description="Disordered" evidence="1">
    <location>
        <begin position="126"/>
        <end position="149"/>
    </location>
</feature>
<dbReference type="Pfam" id="PF05991">
    <property type="entry name" value="NYN_YacP"/>
    <property type="match status" value="1"/>
</dbReference>
<dbReference type="EMBL" id="CP000804">
    <property type="protein sequence ID" value="ABU56190.1"/>
    <property type="molecule type" value="Genomic_DNA"/>
</dbReference>
<dbReference type="OrthoDB" id="164128at2"/>
<dbReference type="Proteomes" id="UP000000263">
    <property type="component" value="Chromosome"/>
</dbReference>
<dbReference type="STRING" id="383372.Rcas_0052"/>
<protein>
    <recommendedName>
        <fullName evidence="4">RNA-binding protein containing a PIN domain</fullName>
    </recommendedName>
</protein>
<evidence type="ECO:0000256" key="1">
    <source>
        <dbReference type="SAM" id="MobiDB-lite"/>
    </source>
</evidence>
<evidence type="ECO:0000313" key="3">
    <source>
        <dbReference type="Proteomes" id="UP000000263"/>
    </source>
</evidence>
<dbReference type="RefSeq" id="WP_011997595.1">
    <property type="nucleotide sequence ID" value="NC_009767.1"/>
</dbReference>
<name>A7NFG8_ROSCS</name>
<organism evidence="2 3">
    <name type="scientific">Roseiflexus castenholzii (strain DSM 13941 / HLO8)</name>
    <dbReference type="NCBI Taxonomy" id="383372"/>
    <lineage>
        <taxon>Bacteria</taxon>
        <taxon>Bacillati</taxon>
        <taxon>Chloroflexota</taxon>
        <taxon>Chloroflexia</taxon>
        <taxon>Chloroflexales</taxon>
        <taxon>Roseiflexineae</taxon>
        <taxon>Roseiflexaceae</taxon>
        <taxon>Roseiflexus</taxon>
    </lineage>
</organism>
<feature type="compositionally biased region" description="Basic and acidic residues" evidence="1">
    <location>
        <begin position="133"/>
        <end position="149"/>
    </location>
</feature>
<proteinExistence type="predicted"/>
<accession>A7NFG8</accession>
<dbReference type="AlphaFoldDB" id="A7NFG8"/>
<sequence>MPLLIDGHNLIAQMPGMHLSDADDEAQLVLLLRRYAALRRGRTIIVVFDHGVYGHPQYLDGYGVTCCFARSPQDADAHLIRRINAIDRPRAWTVVTADRRIAQAAMTRGIKVVDSRTFAQTLLQSANPPRRQQRVDTEKPEQADHSEVEEWLRLFGEKEGEHLS</sequence>
<keyword evidence="3" id="KW-1185">Reference proteome</keyword>
<dbReference type="HOGENOM" id="CLU_1617753_0_0_0"/>
<gene>
    <name evidence="2" type="ordered locus">Rcas_0052</name>
</gene>
<reference evidence="2 3" key="1">
    <citation type="submission" date="2007-08" db="EMBL/GenBank/DDBJ databases">
        <title>Complete sequence of Roseiflexus castenholzii DSM 13941.</title>
        <authorList>
            <consortium name="US DOE Joint Genome Institute"/>
            <person name="Copeland A."/>
            <person name="Lucas S."/>
            <person name="Lapidus A."/>
            <person name="Barry K."/>
            <person name="Glavina del Rio T."/>
            <person name="Dalin E."/>
            <person name="Tice H."/>
            <person name="Pitluck S."/>
            <person name="Thompson L.S."/>
            <person name="Brettin T."/>
            <person name="Bruce D."/>
            <person name="Detter J.C."/>
            <person name="Han C."/>
            <person name="Tapia R."/>
            <person name="Schmutz J."/>
            <person name="Larimer F."/>
            <person name="Land M."/>
            <person name="Hauser L."/>
            <person name="Kyrpides N."/>
            <person name="Mikhailova N."/>
            <person name="Bryant D.A."/>
            <person name="Hanada S."/>
            <person name="Tsukatani Y."/>
            <person name="Richardson P."/>
        </authorList>
    </citation>
    <scope>NUCLEOTIDE SEQUENCE [LARGE SCALE GENOMIC DNA]</scope>
    <source>
        <strain evidence="3">DSM 13941 / HLO8</strain>
    </source>
</reference>
<evidence type="ECO:0008006" key="4">
    <source>
        <dbReference type="Google" id="ProtNLM"/>
    </source>
</evidence>